<evidence type="ECO:0000256" key="5">
    <source>
        <dbReference type="ARBA" id="ARBA00022801"/>
    </source>
</evidence>
<keyword evidence="10" id="KW-0234">DNA repair</keyword>
<evidence type="ECO:0000256" key="3">
    <source>
        <dbReference type="ARBA" id="ARBA00022741"/>
    </source>
</evidence>
<dbReference type="InterPro" id="IPR027417">
    <property type="entry name" value="P-loop_NTPase"/>
</dbReference>
<evidence type="ECO:0000256" key="9">
    <source>
        <dbReference type="ARBA" id="ARBA00023125"/>
    </source>
</evidence>
<keyword evidence="9" id="KW-0238">DNA-binding</keyword>
<feature type="binding site" evidence="15">
    <location>
        <begin position="22"/>
        <end position="29"/>
    </location>
    <ligand>
        <name>ATP</name>
        <dbReference type="ChEBI" id="CHEBI:30616"/>
    </ligand>
</feature>
<dbReference type="PROSITE" id="PS51217">
    <property type="entry name" value="UVRD_HELICASE_CTER"/>
    <property type="match status" value="1"/>
</dbReference>
<evidence type="ECO:0000256" key="2">
    <source>
        <dbReference type="ARBA" id="ARBA00022722"/>
    </source>
</evidence>
<dbReference type="Gene3D" id="1.10.486.10">
    <property type="entry name" value="PCRA, domain 4"/>
    <property type="match status" value="1"/>
</dbReference>
<keyword evidence="19" id="KW-1185">Reference proteome</keyword>
<keyword evidence="6 15" id="KW-0347">Helicase</keyword>
<dbReference type="SUPFAM" id="SSF52980">
    <property type="entry name" value="Restriction endonuclease-like"/>
    <property type="match status" value="1"/>
</dbReference>
<dbReference type="GO" id="GO:0043138">
    <property type="term" value="F:3'-5' DNA helicase activity"/>
    <property type="evidence" value="ECO:0007669"/>
    <property type="project" value="UniProtKB-EC"/>
</dbReference>
<comment type="catalytic activity">
    <reaction evidence="14">
        <text>ATP + H2O = ADP + phosphate + H(+)</text>
        <dbReference type="Rhea" id="RHEA:13065"/>
        <dbReference type="ChEBI" id="CHEBI:15377"/>
        <dbReference type="ChEBI" id="CHEBI:15378"/>
        <dbReference type="ChEBI" id="CHEBI:30616"/>
        <dbReference type="ChEBI" id="CHEBI:43474"/>
        <dbReference type="ChEBI" id="CHEBI:456216"/>
        <dbReference type="EC" id="5.6.2.4"/>
    </reaction>
</comment>
<dbReference type="GO" id="GO:0003677">
    <property type="term" value="F:DNA binding"/>
    <property type="evidence" value="ECO:0007669"/>
    <property type="project" value="UniProtKB-KW"/>
</dbReference>
<evidence type="ECO:0000256" key="13">
    <source>
        <dbReference type="ARBA" id="ARBA00034808"/>
    </source>
</evidence>
<dbReference type="Gene3D" id="1.10.10.160">
    <property type="match status" value="1"/>
</dbReference>
<dbReference type="PANTHER" id="PTHR11070">
    <property type="entry name" value="UVRD / RECB / PCRA DNA HELICASE FAMILY MEMBER"/>
    <property type="match status" value="1"/>
</dbReference>
<keyword evidence="11" id="KW-0413">Isomerase</keyword>
<dbReference type="GO" id="GO:0033202">
    <property type="term" value="C:DNA helicase complex"/>
    <property type="evidence" value="ECO:0007669"/>
    <property type="project" value="TreeGrafter"/>
</dbReference>
<dbReference type="GO" id="GO:0000725">
    <property type="term" value="P:recombinational repair"/>
    <property type="evidence" value="ECO:0007669"/>
    <property type="project" value="TreeGrafter"/>
</dbReference>
<evidence type="ECO:0000259" key="16">
    <source>
        <dbReference type="PROSITE" id="PS51198"/>
    </source>
</evidence>
<dbReference type="Pfam" id="PF12705">
    <property type="entry name" value="PDDEXK_1"/>
    <property type="match status" value="1"/>
</dbReference>
<dbReference type="InterPro" id="IPR038726">
    <property type="entry name" value="PDDEXK_AddAB-type"/>
</dbReference>
<comment type="catalytic activity">
    <reaction evidence="12">
        <text>Couples ATP hydrolysis with the unwinding of duplex DNA by translocating in the 3'-5' direction.</text>
        <dbReference type="EC" id="5.6.2.4"/>
    </reaction>
</comment>
<dbReference type="Gene3D" id="3.90.320.10">
    <property type="match status" value="1"/>
</dbReference>
<comment type="caution">
    <text evidence="18">The sequence shown here is derived from an EMBL/GenBank/DDBJ whole genome shotgun (WGS) entry which is preliminary data.</text>
</comment>
<evidence type="ECO:0000256" key="8">
    <source>
        <dbReference type="ARBA" id="ARBA00022840"/>
    </source>
</evidence>
<organism evidence="18 19">
    <name type="scientific">Stygiobacter electus</name>
    <dbReference type="NCBI Taxonomy" id="3032292"/>
    <lineage>
        <taxon>Bacteria</taxon>
        <taxon>Pseudomonadati</taxon>
        <taxon>Ignavibacteriota</taxon>
        <taxon>Ignavibacteria</taxon>
        <taxon>Ignavibacteriales</taxon>
        <taxon>Melioribacteraceae</taxon>
        <taxon>Stygiobacter</taxon>
    </lineage>
</organism>
<dbReference type="InterPro" id="IPR011604">
    <property type="entry name" value="PDDEXK-like_dom_sf"/>
</dbReference>
<evidence type="ECO:0000256" key="15">
    <source>
        <dbReference type="PROSITE-ProRule" id="PRU00560"/>
    </source>
</evidence>
<evidence type="ECO:0000256" key="4">
    <source>
        <dbReference type="ARBA" id="ARBA00022763"/>
    </source>
</evidence>
<dbReference type="InterPro" id="IPR000212">
    <property type="entry name" value="DNA_helicase_UvrD/REP"/>
</dbReference>
<dbReference type="RefSeq" id="WP_321534624.1">
    <property type="nucleotide sequence ID" value="NZ_JARGDL010000002.1"/>
</dbReference>
<feature type="domain" description="UvrD-like helicase C-terminal" evidence="17">
    <location>
        <begin position="445"/>
        <end position="733"/>
    </location>
</feature>
<gene>
    <name evidence="18" type="ORF">P0M35_01725</name>
</gene>
<evidence type="ECO:0000256" key="14">
    <source>
        <dbReference type="ARBA" id="ARBA00048988"/>
    </source>
</evidence>
<comment type="similarity">
    <text evidence="1">Belongs to the helicase family. UvrD subfamily.</text>
</comment>
<dbReference type="Pfam" id="PF00580">
    <property type="entry name" value="UvrD-helicase"/>
    <property type="match status" value="1"/>
</dbReference>
<dbReference type="EC" id="5.6.2.4" evidence="13"/>
<dbReference type="SUPFAM" id="SSF52540">
    <property type="entry name" value="P-loop containing nucleoside triphosphate hydrolases"/>
    <property type="match status" value="1"/>
</dbReference>
<keyword evidence="7" id="KW-0269">Exonuclease</keyword>
<dbReference type="PROSITE" id="PS51198">
    <property type="entry name" value="UVRD_HELICASE_ATP_BIND"/>
    <property type="match status" value="1"/>
</dbReference>
<accession>A0AAE3NY42</accession>
<protein>
    <recommendedName>
        <fullName evidence="13">DNA 3'-5' helicase</fullName>
        <ecNumber evidence="13">5.6.2.4</ecNumber>
    </recommendedName>
</protein>
<dbReference type="Pfam" id="PF13361">
    <property type="entry name" value="UvrD_C"/>
    <property type="match status" value="1"/>
</dbReference>
<evidence type="ECO:0000256" key="6">
    <source>
        <dbReference type="ARBA" id="ARBA00022806"/>
    </source>
</evidence>
<evidence type="ECO:0000256" key="1">
    <source>
        <dbReference type="ARBA" id="ARBA00009922"/>
    </source>
</evidence>
<evidence type="ECO:0000256" key="11">
    <source>
        <dbReference type="ARBA" id="ARBA00023235"/>
    </source>
</evidence>
<evidence type="ECO:0000259" key="17">
    <source>
        <dbReference type="PROSITE" id="PS51217"/>
    </source>
</evidence>
<dbReference type="InterPro" id="IPR014016">
    <property type="entry name" value="UvrD-like_ATP-bd"/>
</dbReference>
<evidence type="ECO:0000256" key="7">
    <source>
        <dbReference type="ARBA" id="ARBA00022839"/>
    </source>
</evidence>
<keyword evidence="4" id="KW-0227">DNA damage</keyword>
<dbReference type="AlphaFoldDB" id="A0AAE3NY42"/>
<evidence type="ECO:0000313" key="18">
    <source>
        <dbReference type="EMBL" id="MDF1610857.1"/>
    </source>
</evidence>
<dbReference type="EMBL" id="JARGDL010000002">
    <property type="protein sequence ID" value="MDF1610857.1"/>
    <property type="molecule type" value="Genomic_DNA"/>
</dbReference>
<keyword evidence="3 15" id="KW-0547">Nucleotide-binding</keyword>
<dbReference type="InterPro" id="IPR013986">
    <property type="entry name" value="DExx_box_DNA_helicase_dom_sf"/>
</dbReference>
<dbReference type="Proteomes" id="UP001221302">
    <property type="component" value="Unassembled WGS sequence"/>
</dbReference>
<evidence type="ECO:0000256" key="10">
    <source>
        <dbReference type="ARBA" id="ARBA00023204"/>
    </source>
</evidence>
<sequence length="1164" mass="137423">MSNLTPYQEKAIDFKKHISLVANAGSGKTHVLVNRFVEIYLNEEIDINEIVAITFTDKAAGELKRKISTFVNEKIESESDNVKKQKLIKLKSELVEANISTIHSFCKNLLNEYSTEAEIDASFTLVDESSAQELKEISVEEMLQTYLLDETQSVDLKKLIRIFGSKNNLREELINSLDKRKTIENLYENFYQYDEEIISNWFDKNYDELFTKYFEDTINKFIDSIKVVNKIVLSIKPDNKIANEVAILLNKEIETLQKKIEFLISVKEKVFTKNPIKLLTRGYSNVIKDELIEIIFINSQVKDLYEVISYHDKKLYHKRLALIGKLLINLLFEINKNYTQKKKQKSYLDFEDLLLLTKKILQNEEVQKSLQNKYKFIMIDEYQDTNAIQYEIIMPILEDLKKGNLFVVGDEKQSIYAFRDAELEVFELTKNKIGNENRNGLLFLPHSFRMQSRLILFINQLFEKLFDNPKKDFNEVEYKKLISTKDDLSKGKVGILIAEEDKNVHEETLVSKKILEIIRNNNQYTFRDFAILCRKRKSFKKLEIEFVKHKIPFTIVGGKGFYQQQTIYDIYNFLSFILNPNDDTSLVGVLRSPLFNYSDLDIFNISQSVGNTFYEKLKSYSKAEDNHLNTIDILEKNIKYSKSLSIEKIIRNILIDTQYWSFISSKENSEQEIVNIEKLISIARDFNRQPFKNLYDFVITLKSLIEVEEDEGQAPISDEQNSVKIMTIHQSKGLEFPIVFLFDTNSSNNRNSVKEKSFYIDKTFGVITKIPLNNYFDNYSKTPIGTIYEYTVKRKDVAEIKRLFYVAATRSQDELYISASIKKDKIEKNSFFEMLNSIYNVVNKDKLTISDEIELMLKENNYELKKEICDLEINIEKEIQDYPTENEEKVSKNFDKIYKQIVQDKPKDEIISATKIAIYEQCPVKYQLTYELGFQPILEIIKKKENQFEYQPKEEENFVQSKVRGKVIHKILSKESQEERLQDILVQELKRENIEGINIYDSIIKDLEQFYNSTTYSELKRYNNYRNEYEVYSKQNDYILYGIIDKLIIKKNELIIIDYKTDNITTEEIHERALNYFPQLKFYAVVLNKLYPELKSYTLQLIFIKHPEEKVIKKINHDDVFLYEEKIKTSIQEIYNQNYMPNKKHCQLCHYFIEGKSCVKEIQF</sequence>
<evidence type="ECO:0000256" key="12">
    <source>
        <dbReference type="ARBA" id="ARBA00034617"/>
    </source>
</evidence>
<dbReference type="InterPro" id="IPR011335">
    <property type="entry name" value="Restrct_endonuc-II-like"/>
</dbReference>
<feature type="domain" description="UvrD-like helicase ATP-binding" evidence="16">
    <location>
        <begin position="1"/>
        <end position="451"/>
    </location>
</feature>
<dbReference type="GO" id="GO:0005829">
    <property type="term" value="C:cytosol"/>
    <property type="evidence" value="ECO:0007669"/>
    <property type="project" value="TreeGrafter"/>
</dbReference>
<name>A0AAE3NY42_9BACT</name>
<keyword evidence="2" id="KW-0540">Nuclease</keyword>
<dbReference type="PANTHER" id="PTHR11070:SF48">
    <property type="entry name" value="ATP-DEPENDENT HELICASE_NUCLEASE SUBUNIT A"/>
    <property type="match status" value="1"/>
</dbReference>
<evidence type="ECO:0000313" key="19">
    <source>
        <dbReference type="Proteomes" id="UP001221302"/>
    </source>
</evidence>
<dbReference type="GO" id="GO:0004527">
    <property type="term" value="F:exonuclease activity"/>
    <property type="evidence" value="ECO:0007669"/>
    <property type="project" value="UniProtKB-KW"/>
</dbReference>
<reference evidence="18" key="1">
    <citation type="submission" date="2023-03" db="EMBL/GenBank/DDBJ databases">
        <title>Stygiobacter electus gen. nov., sp. nov., facultatively anaerobic thermotolerant bacterium of the class Ignavibacteria from a well of Yessentuki mineral water deposit.</title>
        <authorList>
            <person name="Podosokorskaya O.A."/>
            <person name="Elcheninov A.G."/>
            <person name="Petrova N.F."/>
            <person name="Zavarzina D.G."/>
            <person name="Kublanov I.V."/>
            <person name="Merkel A.Y."/>
        </authorList>
    </citation>
    <scope>NUCLEOTIDE SEQUENCE</scope>
    <source>
        <strain evidence="18">09-Me</strain>
    </source>
</reference>
<keyword evidence="5 15" id="KW-0378">Hydrolase</keyword>
<keyword evidence="8 15" id="KW-0067">ATP-binding</keyword>
<dbReference type="Gene3D" id="3.40.50.300">
    <property type="entry name" value="P-loop containing nucleotide triphosphate hydrolases"/>
    <property type="match status" value="4"/>
</dbReference>
<dbReference type="InterPro" id="IPR014017">
    <property type="entry name" value="DNA_helicase_UvrD-like_C"/>
</dbReference>
<proteinExistence type="inferred from homology"/>
<dbReference type="GO" id="GO:0005524">
    <property type="term" value="F:ATP binding"/>
    <property type="evidence" value="ECO:0007669"/>
    <property type="project" value="UniProtKB-UniRule"/>
</dbReference>